<evidence type="ECO:0000313" key="2">
    <source>
        <dbReference type="Proteomes" id="UP000255277"/>
    </source>
</evidence>
<protein>
    <submittedName>
        <fullName evidence="1">Cobalt transporter ATP-binding subunit</fullName>
    </submittedName>
</protein>
<reference evidence="1 2" key="1">
    <citation type="submission" date="2018-06" db="EMBL/GenBank/DDBJ databases">
        <authorList>
            <consortium name="Pathogen Informatics"/>
            <person name="Doyle S."/>
        </authorList>
    </citation>
    <scope>NUCLEOTIDE SEQUENCE [LARGE SCALE GENOMIC DNA]</scope>
    <source>
        <strain evidence="1 2">NCTC12195</strain>
    </source>
</reference>
<dbReference type="AlphaFoldDB" id="A0A380FLS6"/>
<gene>
    <name evidence="1" type="primary">cbiO_4</name>
    <name evidence="1" type="ORF">NCTC12195_03938</name>
</gene>
<organism evidence="1 2">
    <name type="scientific">Staphylococcus gallinarum</name>
    <dbReference type="NCBI Taxonomy" id="1293"/>
    <lineage>
        <taxon>Bacteria</taxon>
        <taxon>Bacillati</taxon>
        <taxon>Bacillota</taxon>
        <taxon>Bacilli</taxon>
        <taxon>Bacillales</taxon>
        <taxon>Staphylococcaceae</taxon>
        <taxon>Staphylococcus</taxon>
    </lineage>
</organism>
<dbReference type="GO" id="GO:0005524">
    <property type="term" value="F:ATP binding"/>
    <property type="evidence" value="ECO:0007669"/>
    <property type="project" value="UniProtKB-KW"/>
</dbReference>
<sequence>MESMDSIIKFNHVSFKYNSDEPFALNDVSL</sequence>
<proteinExistence type="predicted"/>
<keyword evidence="1" id="KW-0067">ATP-binding</keyword>
<dbReference type="Proteomes" id="UP000255277">
    <property type="component" value="Unassembled WGS sequence"/>
</dbReference>
<accession>A0A380FLS6</accession>
<evidence type="ECO:0000313" key="1">
    <source>
        <dbReference type="EMBL" id="SUM34413.1"/>
    </source>
</evidence>
<dbReference type="EMBL" id="UHDK01000001">
    <property type="protein sequence ID" value="SUM34413.1"/>
    <property type="molecule type" value="Genomic_DNA"/>
</dbReference>
<keyword evidence="1" id="KW-0547">Nucleotide-binding</keyword>
<name>A0A380FLS6_STAGA</name>